<dbReference type="Gene3D" id="2.40.50.40">
    <property type="match status" value="1"/>
</dbReference>
<protein>
    <recommendedName>
        <fullName evidence="9">C-C motif chemokine</fullName>
    </recommendedName>
</protein>
<evidence type="ECO:0000313" key="11">
    <source>
        <dbReference type="EMBL" id="KAG7476529.1"/>
    </source>
</evidence>
<feature type="chain" id="PRO_5039741617" description="C-C motif chemokine" evidence="9">
    <location>
        <begin position="24"/>
        <end position="108"/>
    </location>
</feature>
<keyword evidence="12" id="KW-1185">Reference proteome</keyword>
<dbReference type="InterPro" id="IPR039809">
    <property type="entry name" value="Chemokine_b/g/d"/>
</dbReference>
<evidence type="ECO:0000259" key="10">
    <source>
        <dbReference type="SMART" id="SM00199"/>
    </source>
</evidence>
<dbReference type="FunFam" id="2.40.50.40:FF:000012">
    <property type="entry name" value="C-C motif chemokine"/>
    <property type="match status" value="1"/>
</dbReference>
<dbReference type="InterPro" id="IPR001811">
    <property type="entry name" value="Chemokine_IL8-like_dom"/>
</dbReference>
<evidence type="ECO:0000256" key="8">
    <source>
        <dbReference type="ARBA" id="ARBA00023198"/>
    </source>
</evidence>
<comment type="subcellular location">
    <subcellularLocation>
        <location evidence="1 9">Secreted</location>
    </subcellularLocation>
</comment>
<comment type="caution">
    <text evidence="11">The sequence shown here is derived from an EMBL/GenBank/DDBJ whole genome shotgun (WGS) entry which is preliminary data.</text>
</comment>
<feature type="signal peptide" evidence="9">
    <location>
        <begin position="1"/>
        <end position="23"/>
    </location>
</feature>
<dbReference type="InterPro" id="IPR000827">
    <property type="entry name" value="Chemokine_CC_CS"/>
</dbReference>
<keyword evidence="7" id="KW-1015">Disulfide bond</keyword>
<dbReference type="PANTHER" id="PTHR12015:SF108">
    <property type="entry name" value="C-C MOTIF CHEMOKINE 20"/>
    <property type="match status" value="1"/>
</dbReference>
<keyword evidence="5 9" id="KW-0964">Secreted</keyword>
<dbReference type="SMART" id="SM00199">
    <property type="entry name" value="SCY"/>
    <property type="match status" value="1"/>
</dbReference>
<dbReference type="SUPFAM" id="SSF54117">
    <property type="entry name" value="Interleukin 8-like chemokines"/>
    <property type="match status" value="1"/>
</dbReference>
<dbReference type="Proteomes" id="UP001046870">
    <property type="component" value="Chromosome 6"/>
</dbReference>
<accession>A0A9D3T7Y7</accession>
<keyword evidence="3 9" id="KW-0145">Chemotaxis</keyword>
<dbReference type="InterPro" id="IPR036048">
    <property type="entry name" value="Interleukin_8-like_sf"/>
</dbReference>
<evidence type="ECO:0000256" key="1">
    <source>
        <dbReference type="ARBA" id="ARBA00004613"/>
    </source>
</evidence>
<evidence type="ECO:0000313" key="12">
    <source>
        <dbReference type="Proteomes" id="UP001046870"/>
    </source>
</evidence>
<dbReference type="GO" id="GO:0006954">
    <property type="term" value="P:inflammatory response"/>
    <property type="evidence" value="ECO:0007669"/>
    <property type="project" value="UniProtKB-KW"/>
</dbReference>
<name>A0A9D3T7Y7_MEGAT</name>
<evidence type="ECO:0000256" key="3">
    <source>
        <dbReference type="ARBA" id="ARBA00022500"/>
    </source>
</evidence>
<dbReference type="OrthoDB" id="8900217at2759"/>
<dbReference type="Pfam" id="PF00048">
    <property type="entry name" value="IL8"/>
    <property type="match status" value="1"/>
</dbReference>
<evidence type="ECO:0000256" key="5">
    <source>
        <dbReference type="ARBA" id="ARBA00022525"/>
    </source>
</evidence>
<gene>
    <name evidence="11" type="ORF">MATL_G00083900</name>
</gene>
<evidence type="ECO:0000256" key="4">
    <source>
        <dbReference type="ARBA" id="ARBA00022514"/>
    </source>
</evidence>
<evidence type="ECO:0000256" key="6">
    <source>
        <dbReference type="ARBA" id="ARBA00022729"/>
    </source>
</evidence>
<dbReference type="GO" id="GO:0005615">
    <property type="term" value="C:extracellular space"/>
    <property type="evidence" value="ECO:0007669"/>
    <property type="project" value="UniProtKB-KW"/>
</dbReference>
<dbReference type="PROSITE" id="PS00472">
    <property type="entry name" value="SMALL_CYTOKINES_CC"/>
    <property type="match status" value="1"/>
</dbReference>
<dbReference type="GO" id="GO:0006955">
    <property type="term" value="P:immune response"/>
    <property type="evidence" value="ECO:0007669"/>
    <property type="project" value="InterPro"/>
</dbReference>
<dbReference type="AlphaFoldDB" id="A0A9D3T7Y7"/>
<comment type="similarity">
    <text evidence="2 9">Belongs to the intercrine beta (chemokine CC) family.</text>
</comment>
<keyword evidence="8" id="KW-0395">Inflammatory response</keyword>
<evidence type="ECO:0000256" key="7">
    <source>
        <dbReference type="ARBA" id="ARBA00023157"/>
    </source>
</evidence>
<keyword evidence="4 9" id="KW-0202">Cytokine</keyword>
<organism evidence="11 12">
    <name type="scientific">Megalops atlanticus</name>
    <name type="common">Tarpon</name>
    <name type="synonym">Clupea gigantea</name>
    <dbReference type="NCBI Taxonomy" id="7932"/>
    <lineage>
        <taxon>Eukaryota</taxon>
        <taxon>Metazoa</taxon>
        <taxon>Chordata</taxon>
        <taxon>Craniata</taxon>
        <taxon>Vertebrata</taxon>
        <taxon>Euteleostomi</taxon>
        <taxon>Actinopterygii</taxon>
        <taxon>Neopterygii</taxon>
        <taxon>Teleostei</taxon>
        <taxon>Elopiformes</taxon>
        <taxon>Megalopidae</taxon>
        <taxon>Megalops</taxon>
    </lineage>
</organism>
<dbReference type="EMBL" id="JAFDVH010000006">
    <property type="protein sequence ID" value="KAG7476529.1"/>
    <property type="molecule type" value="Genomic_DNA"/>
</dbReference>
<dbReference type="CDD" id="cd00272">
    <property type="entry name" value="Chemokine_CC"/>
    <property type="match status" value="1"/>
</dbReference>
<keyword evidence="6 9" id="KW-0732">Signal</keyword>
<proteinExistence type="inferred from homology"/>
<dbReference type="GO" id="GO:0008009">
    <property type="term" value="F:chemokine activity"/>
    <property type="evidence" value="ECO:0007669"/>
    <property type="project" value="InterPro"/>
</dbReference>
<dbReference type="PANTHER" id="PTHR12015">
    <property type="entry name" value="SMALL INDUCIBLE CYTOKINE A"/>
    <property type="match status" value="1"/>
</dbReference>
<evidence type="ECO:0000256" key="2">
    <source>
        <dbReference type="ARBA" id="ARBA00010868"/>
    </source>
</evidence>
<evidence type="ECO:0000256" key="9">
    <source>
        <dbReference type="RuleBase" id="RU361150"/>
    </source>
</evidence>
<sequence length="108" mass="12454">MATSISLCLWVFLLFCFSSVIQGERAMDCCLRVSNEEIPKHIVKRYTHQTRGYGCDISAVIFTTKRNRNLCAPPGVSWVADLISHMDKELQRCKEKKFRGQRCKILRA</sequence>
<reference evidence="11" key="1">
    <citation type="submission" date="2021-01" db="EMBL/GenBank/DDBJ databases">
        <authorList>
            <person name="Zahm M."/>
            <person name="Roques C."/>
            <person name="Cabau C."/>
            <person name="Klopp C."/>
            <person name="Donnadieu C."/>
            <person name="Jouanno E."/>
            <person name="Lampietro C."/>
            <person name="Louis A."/>
            <person name="Herpin A."/>
            <person name="Echchiki A."/>
            <person name="Berthelot C."/>
            <person name="Parey E."/>
            <person name="Roest-Crollius H."/>
            <person name="Braasch I."/>
            <person name="Postlethwait J."/>
            <person name="Bobe J."/>
            <person name="Montfort J."/>
            <person name="Bouchez O."/>
            <person name="Begum T."/>
            <person name="Mejri S."/>
            <person name="Adams A."/>
            <person name="Chen W.-J."/>
            <person name="Guiguen Y."/>
        </authorList>
    </citation>
    <scope>NUCLEOTIDE SEQUENCE</scope>
    <source>
        <strain evidence="11">YG-15Mar2019-1</strain>
        <tissue evidence="11">Brain</tissue>
    </source>
</reference>
<feature type="domain" description="Chemokine interleukin-8-like" evidence="10">
    <location>
        <begin position="26"/>
        <end position="86"/>
    </location>
</feature>